<evidence type="ECO:0000259" key="2">
    <source>
        <dbReference type="Pfam" id="PF11127"/>
    </source>
</evidence>
<feature type="transmembrane region" description="Helical" evidence="1">
    <location>
        <begin position="51"/>
        <end position="74"/>
    </location>
</feature>
<proteinExistence type="predicted"/>
<dbReference type="InterPro" id="IPR021309">
    <property type="entry name" value="YgaP-like_TM"/>
</dbReference>
<dbReference type="EMBL" id="JBHUFB010000009">
    <property type="protein sequence ID" value="MFD1812431.1"/>
    <property type="molecule type" value="Genomic_DNA"/>
</dbReference>
<protein>
    <submittedName>
        <fullName evidence="3">DUF2892 domain-containing protein</fullName>
    </submittedName>
</protein>
<evidence type="ECO:0000313" key="3">
    <source>
        <dbReference type="EMBL" id="MFD1812431.1"/>
    </source>
</evidence>
<dbReference type="Proteomes" id="UP001597286">
    <property type="component" value="Unassembled WGS sequence"/>
</dbReference>
<accession>A0ABW4P2V6</accession>
<organism evidence="3 4">
    <name type="scientific">Rhodococcus gannanensis</name>
    <dbReference type="NCBI Taxonomy" id="1960308"/>
    <lineage>
        <taxon>Bacteria</taxon>
        <taxon>Bacillati</taxon>
        <taxon>Actinomycetota</taxon>
        <taxon>Actinomycetes</taxon>
        <taxon>Mycobacteriales</taxon>
        <taxon>Nocardiaceae</taxon>
        <taxon>Rhodococcus</taxon>
    </lineage>
</organism>
<sequence length="92" mass="9924">MTTRPARDENLHVTAPCRQGWTVERVVPLVAGVMILISVGLAAAVSPWWLILTGFVGANLIFYSAVGWCPASLLMERAGLQRASCRARASTI</sequence>
<keyword evidence="1" id="KW-0812">Transmembrane</keyword>
<comment type="caution">
    <text evidence="3">The sequence shown here is derived from an EMBL/GenBank/DDBJ whole genome shotgun (WGS) entry which is preliminary data.</text>
</comment>
<dbReference type="Pfam" id="PF11127">
    <property type="entry name" value="YgaP-like_TM"/>
    <property type="match status" value="1"/>
</dbReference>
<dbReference type="RefSeq" id="WP_378484936.1">
    <property type="nucleotide sequence ID" value="NZ_JBHUFB010000009.1"/>
</dbReference>
<feature type="transmembrane region" description="Helical" evidence="1">
    <location>
        <begin position="26"/>
        <end position="45"/>
    </location>
</feature>
<keyword evidence="1" id="KW-1133">Transmembrane helix</keyword>
<evidence type="ECO:0000256" key="1">
    <source>
        <dbReference type="SAM" id="Phobius"/>
    </source>
</evidence>
<gene>
    <name evidence="3" type="ORF">ACFSJG_09425</name>
</gene>
<dbReference type="Gene3D" id="6.10.140.1340">
    <property type="match status" value="1"/>
</dbReference>
<keyword evidence="4" id="KW-1185">Reference proteome</keyword>
<feature type="domain" description="Inner membrane protein YgaP-like transmembrane" evidence="2">
    <location>
        <begin position="22"/>
        <end position="76"/>
    </location>
</feature>
<reference evidence="4" key="1">
    <citation type="journal article" date="2019" name="Int. J. Syst. Evol. Microbiol.">
        <title>The Global Catalogue of Microorganisms (GCM) 10K type strain sequencing project: providing services to taxonomists for standard genome sequencing and annotation.</title>
        <authorList>
            <consortium name="The Broad Institute Genomics Platform"/>
            <consortium name="The Broad Institute Genome Sequencing Center for Infectious Disease"/>
            <person name="Wu L."/>
            <person name="Ma J."/>
        </authorList>
    </citation>
    <scope>NUCLEOTIDE SEQUENCE [LARGE SCALE GENOMIC DNA]</scope>
    <source>
        <strain evidence="4">DT72</strain>
    </source>
</reference>
<name>A0ABW4P2V6_9NOCA</name>
<evidence type="ECO:0000313" key="4">
    <source>
        <dbReference type="Proteomes" id="UP001597286"/>
    </source>
</evidence>
<keyword evidence="1" id="KW-0472">Membrane</keyword>